<name>A0A6A6YCA7_9PEZI</name>
<feature type="region of interest" description="Disordered" evidence="8">
    <location>
        <begin position="252"/>
        <end position="291"/>
    </location>
</feature>
<reference evidence="12" key="3">
    <citation type="submission" date="2025-04" db="UniProtKB">
        <authorList>
            <consortium name="RefSeq"/>
        </authorList>
    </citation>
    <scope>IDENTIFICATION</scope>
    <source>
        <strain evidence="12">CBS 304.34</strain>
    </source>
</reference>
<accession>A0A6A6YCA7</accession>
<dbReference type="Proteomes" id="UP000504636">
    <property type="component" value="Unplaced"/>
</dbReference>
<feature type="region of interest" description="Disordered" evidence="8">
    <location>
        <begin position="226"/>
        <end position="245"/>
    </location>
</feature>
<keyword evidence="6" id="KW-0238">DNA-binding</keyword>
<keyword evidence="7" id="KW-0539">Nucleus</keyword>
<dbReference type="PANTHER" id="PTHR14513:SF0">
    <property type="entry name" value="PROTECTION OF TELOMERES PROTEIN 1"/>
    <property type="match status" value="1"/>
</dbReference>
<feature type="domain" description="Protection of telomeres protein 1 ssDNA-binding" evidence="9">
    <location>
        <begin position="111"/>
        <end position="267"/>
    </location>
</feature>
<evidence type="ECO:0000256" key="4">
    <source>
        <dbReference type="ARBA" id="ARBA00022454"/>
    </source>
</evidence>
<dbReference type="Gene3D" id="2.40.50.140">
    <property type="entry name" value="Nucleic acid-binding proteins"/>
    <property type="match status" value="1"/>
</dbReference>
<evidence type="ECO:0000256" key="7">
    <source>
        <dbReference type="ARBA" id="ARBA00023242"/>
    </source>
</evidence>
<gene>
    <name evidence="10 12" type="ORF">BDZ99DRAFT_465889</name>
</gene>
<dbReference type="GO" id="GO:0010521">
    <property type="term" value="F:telomerase inhibitor activity"/>
    <property type="evidence" value="ECO:0007669"/>
    <property type="project" value="TreeGrafter"/>
</dbReference>
<evidence type="ECO:0000313" key="11">
    <source>
        <dbReference type="Proteomes" id="UP000504636"/>
    </source>
</evidence>
<dbReference type="GO" id="GO:0016233">
    <property type="term" value="P:telomere capping"/>
    <property type="evidence" value="ECO:0007669"/>
    <property type="project" value="TreeGrafter"/>
</dbReference>
<dbReference type="GeneID" id="54461541"/>
<dbReference type="GO" id="GO:0000783">
    <property type="term" value="C:nuclear telomere cap complex"/>
    <property type="evidence" value="ECO:0007669"/>
    <property type="project" value="TreeGrafter"/>
</dbReference>
<organism evidence="10">
    <name type="scientific">Mytilinidion resinicola</name>
    <dbReference type="NCBI Taxonomy" id="574789"/>
    <lineage>
        <taxon>Eukaryota</taxon>
        <taxon>Fungi</taxon>
        <taxon>Dikarya</taxon>
        <taxon>Ascomycota</taxon>
        <taxon>Pezizomycotina</taxon>
        <taxon>Dothideomycetes</taxon>
        <taxon>Pleosporomycetidae</taxon>
        <taxon>Mytilinidiales</taxon>
        <taxon>Mytilinidiaceae</taxon>
        <taxon>Mytilinidion</taxon>
    </lineage>
</organism>
<dbReference type="InterPro" id="IPR032042">
    <property type="entry name" value="POT1PC"/>
</dbReference>
<dbReference type="GO" id="GO:0098505">
    <property type="term" value="F:G-rich strand telomeric DNA binding"/>
    <property type="evidence" value="ECO:0007669"/>
    <property type="project" value="TreeGrafter"/>
</dbReference>
<dbReference type="SUPFAM" id="SSF50249">
    <property type="entry name" value="Nucleic acid-binding proteins"/>
    <property type="match status" value="1"/>
</dbReference>
<evidence type="ECO:0000256" key="2">
    <source>
        <dbReference type="ARBA" id="ARBA00004574"/>
    </source>
</evidence>
<evidence type="ECO:0000256" key="6">
    <source>
        <dbReference type="ARBA" id="ARBA00023125"/>
    </source>
</evidence>
<evidence type="ECO:0000256" key="8">
    <source>
        <dbReference type="SAM" id="MobiDB-lite"/>
    </source>
</evidence>
<sequence length="535" mass="59636">MTVGTKFGLVGMVSRGPDVAIFYFDEAAIPAPAFKAPIECGGSMPHKAVAGRAPTMEEQLYIIGLKDAMSTLPSSAAPSLNLADLTSTLPAAPKPKPMGSGGTANSLRFSLIKDLGTDGFRDILGELVKMFETLDNSAVDLYISDYTENNLLYRYPEPTELGEDSSRDGDAFGYTDRLKRQWQGPFGYHTMSVRAYPPHSSWARDNLNEGDIVLLRNVRLKTSRNGFLEGNLHPDQKRPEQVDIRKPYRDDARVQAVRQRRSEYEKQRETSAAQQKTTEEPTLSKKAKKKLSKRLREEAAKGKALDLEAATAGFVIVSNAETSGLESKAVATGSSLNTHIRCKYPDVQLSTLHDLINTDRTNKSPGGVTYTLPFINQKRRVRVRVKDFDPPKIEDFCCSNDDPAYNPGGRKKGQAPWEFCFLLLLEDASVPKELNPNPAQLPVYVAQDRAEYLLDMKAYDFKNGNHTKKALAKLREKLFILWGDLEEKKDPKTEQVVGEVTNMPFECIIAEYGIPQNAGTKEKVQKFAIMDTRIM</sequence>
<keyword evidence="5" id="KW-0779">Telomere</keyword>
<dbReference type="GO" id="GO:0032210">
    <property type="term" value="P:regulation of telomere maintenance via telomerase"/>
    <property type="evidence" value="ECO:0007669"/>
    <property type="project" value="TreeGrafter"/>
</dbReference>
<comment type="similarity">
    <text evidence="3">Belongs to the telombin family.</text>
</comment>
<keyword evidence="4" id="KW-0158">Chromosome</keyword>
<comment type="subcellular location">
    <subcellularLocation>
        <location evidence="2">Chromosome</location>
        <location evidence="2">Telomere</location>
    </subcellularLocation>
    <subcellularLocation>
        <location evidence="1">Nucleus</location>
    </subcellularLocation>
</comment>
<dbReference type="RefSeq" id="XP_033573203.1">
    <property type="nucleotide sequence ID" value="XM_033720648.1"/>
</dbReference>
<dbReference type="FunFam" id="2.40.50.140:FF:000303">
    <property type="entry name" value="Protection of telomeres protein 1"/>
    <property type="match status" value="1"/>
</dbReference>
<reference evidence="10 12" key="1">
    <citation type="journal article" date="2020" name="Stud. Mycol.">
        <title>101 Dothideomycetes genomes: a test case for predicting lifestyles and emergence of pathogens.</title>
        <authorList>
            <person name="Haridas S."/>
            <person name="Albert R."/>
            <person name="Binder M."/>
            <person name="Bloem J."/>
            <person name="Labutti K."/>
            <person name="Salamov A."/>
            <person name="Andreopoulos B."/>
            <person name="Baker S."/>
            <person name="Barry K."/>
            <person name="Bills G."/>
            <person name="Bluhm B."/>
            <person name="Cannon C."/>
            <person name="Castanera R."/>
            <person name="Culley D."/>
            <person name="Daum C."/>
            <person name="Ezra D."/>
            <person name="Gonzalez J."/>
            <person name="Henrissat B."/>
            <person name="Kuo A."/>
            <person name="Liang C."/>
            <person name="Lipzen A."/>
            <person name="Lutzoni F."/>
            <person name="Magnuson J."/>
            <person name="Mondo S."/>
            <person name="Nolan M."/>
            <person name="Ohm R."/>
            <person name="Pangilinan J."/>
            <person name="Park H.-J."/>
            <person name="Ramirez L."/>
            <person name="Alfaro M."/>
            <person name="Sun H."/>
            <person name="Tritt A."/>
            <person name="Yoshinaga Y."/>
            <person name="Zwiers L.-H."/>
            <person name="Turgeon B."/>
            <person name="Goodwin S."/>
            <person name="Spatafora J."/>
            <person name="Crous P."/>
            <person name="Grigoriev I."/>
        </authorList>
    </citation>
    <scope>NUCLEOTIDE SEQUENCE</scope>
    <source>
        <strain evidence="10 12">CBS 304.34</strain>
    </source>
</reference>
<dbReference type="Pfam" id="PF16686">
    <property type="entry name" value="POT1PC"/>
    <property type="match status" value="1"/>
</dbReference>
<evidence type="ECO:0000259" key="9">
    <source>
        <dbReference type="Pfam" id="PF16686"/>
    </source>
</evidence>
<dbReference type="InterPro" id="IPR028389">
    <property type="entry name" value="POT1"/>
</dbReference>
<evidence type="ECO:0000256" key="5">
    <source>
        <dbReference type="ARBA" id="ARBA00022895"/>
    </source>
</evidence>
<evidence type="ECO:0000313" key="10">
    <source>
        <dbReference type="EMBL" id="KAF2806239.1"/>
    </source>
</evidence>
<evidence type="ECO:0000256" key="3">
    <source>
        <dbReference type="ARBA" id="ARBA00008442"/>
    </source>
</evidence>
<protein>
    <recommendedName>
        <fullName evidence="9">Protection of telomeres protein 1 ssDNA-binding domain-containing protein</fullName>
    </recommendedName>
</protein>
<reference evidence="12" key="2">
    <citation type="submission" date="2020-04" db="EMBL/GenBank/DDBJ databases">
        <authorList>
            <consortium name="NCBI Genome Project"/>
        </authorList>
    </citation>
    <scope>NUCLEOTIDE SEQUENCE</scope>
    <source>
        <strain evidence="12">CBS 304.34</strain>
    </source>
</reference>
<dbReference type="EMBL" id="MU003707">
    <property type="protein sequence ID" value="KAF2806239.1"/>
    <property type="molecule type" value="Genomic_DNA"/>
</dbReference>
<dbReference type="InterPro" id="IPR012340">
    <property type="entry name" value="NA-bd_OB-fold"/>
</dbReference>
<dbReference type="PANTHER" id="PTHR14513">
    <property type="entry name" value="PROTECTION OF TELOMERES 1"/>
    <property type="match status" value="1"/>
</dbReference>
<feature type="compositionally biased region" description="Basic and acidic residues" evidence="8">
    <location>
        <begin position="232"/>
        <end position="245"/>
    </location>
</feature>
<proteinExistence type="inferred from homology"/>
<keyword evidence="11" id="KW-1185">Reference proteome</keyword>
<feature type="compositionally biased region" description="Basic and acidic residues" evidence="8">
    <location>
        <begin position="260"/>
        <end position="269"/>
    </location>
</feature>
<dbReference type="OrthoDB" id="2186770at2759"/>
<evidence type="ECO:0000313" key="12">
    <source>
        <dbReference type="RefSeq" id="XP_033573203.1"/>
    </source>
</evidence>
<dbReference type="AlphaFoldDB" id="A0A6A6YCA7"/>
<evidence type="ECO:0000256" key="1">
    <source>
        <dbReference type="ARBA" id="ARBA00004123"/>
    </source>
</evidence>